<dbReference type="AlphaFoldDB" id="A0AAJ0GY64"/>
<comment type="caution">
    <text evidence="2">The sequence shown here is derived from an EMBL/GenBank/DDBJ whole genome shotgun (WGS) entry which is preliminary data.</text>
</comment>
<dbReference type="PANTHER" id="PTHR33112">
    <property type="entry name" value="DOMAIN PROTEIN, PUTATIVE-RELATED"/>
    <property type="match status" value="1"/>
</dbReference>
<gene>
    <name evidence="2" type="ORF">B0T15DRAFT_105774</name>
</gene>
<dbReference type="Proteomes" id="UP001273166">
    <property type="component" value="Unassembled WGS sequence"/>
</dbReference>
<dbReference type="InterPro" id="IPR010730">
    <property type="entry name" value="HET"/>
</dbReference>
<evidence type="ECO:0000313" key="3">
    <source>
        <dbReference type="Proteomes" id="UP001273166"/>
    </source>
</evidence>
<reference evidence="2" key="1">
    <citation type="journal article" date="2023" name="Mol. Phylogenet. Evol.">
        <title>Genome-scale phylogeny and comparative genomics of the fungal order Sordariales.</title>
        <authorList>
            <person name="Hensen N."/>
            <person name="Bonometti L."/>
            <person name="Westerberg I."/>
            <person name="Brannstrom I.O."/>
            <person name="Guillou S."/>
            <person name="Cros-Aarteil S."/>
            <person name="Calhoun S."/>
            <person name="Haridas S."/>
            <person name="Kuo A."/>
            <person name="Mondo S."/>
            <person name="Pangilinan J."/>
            <person name="Riley R."/>
            <person name="LaButti K."/>
            <person name="Andreopoulos B."/>
            <person name="Lipzen A."/>
            <person name="Chen C."/>
            <person name="Yan M."/>
            <person name="Daum C."/>
            <person name="Ng V."/>
            <person name="Clum A."/>
            <person name="Steindorff A."/>
            <person name="Ohm R.A."/>
            <person name="Martin F."/>
            <person name="Silar P."/>
            <person name="Natvig D.O."/>
            <person name="Lalanne C."/>
            <person name="Gautier V."/>
            <person name="Ament-Velasquez S.L."/>
            <person name="Kruys A."/>
            <person name="Hutchinson M.I."/>
            <person name="Powell A.J."/>
            <person name="Barry K."/>
            <person name="Miller A.N."/>
            <person name="Grigoriev I.V."/>
            <person name="Debuchy R."/>
            <person name="Gladieux P."/>
            <person name="Hiltunen Thoren M."/>
            <person name="Johannesson H."/>
        </authorList>
    </citation>
    <scope>NUCLEOTIDE SEQUENCE</scope>
    <source>
        <strain evidence="2">CBS 333.67</strain>
    </source>
</reference>
<evidence type="ECO:0000313" key="2">
    <source>
        <dbReference type="EMBL" id="KAK3308346.1"/>
    </source>
</evidence>
<dbReference type="EMBL" id="JAUDZG010000002">
    <property type="protein sequence ID" value="KAK3308346.1"/>
    <property type="molecule type" value="Genomic_DNA"/>
</dbReference>
<dbReference type="Pfam" id="PF06985">
    <property type="entry name" value="HET"/>
    <property type="match status" value="1"/>
</dbReference>
<keyword evidence="3" id="KW-1185">Reference proteome</keyword>
<reference evidence="2" key="2">
    <citation type="submission" date="2023-06" db="EMBL/GenBank/DDBJ databases">
        <authorList>
            <consortium name="Lawrence Berkeley National Laboratory"/>
            <person name="Mondo S.J."/>
            <person name="Hensen N."/>
            <person name="Bonometti L."/>
            <person name="Westerberg I."/>
            <person name="Brannstrom I.O."/>
            <person name="Guillou S."/>
            <person name="Cros-Aarteil S."/>
            <person name="Calhoun S."/>
            <person name="Haridas S."/>
            <person name="Kuo A."/>
            <person name="Pangilinan J."/>
            <person name="Riley R."/>
            <person name="Labutti K."/>
            <person name="Andreopoulos B."/>
            <person name="Lipzen A."/>
            <person name="Chen C."/>
            <person name="Yanf M."/>
            <person name="Daum C."/>
            <person name="Ng V."/>
            <person name="Clum A."/>
            <person name="Steindorff A."/>
            <person name="Ohm R."/>
            <person name="Martin F."/>
            <person name="Silar P."/>
            <person name="Natvig D."/>
            <person name="Lalanne C."/>
            <person name="Gautier V."/>
            <person name="Ament-Velasquez S.L."/>
            <person name="Kruys A."/>
            <person name="Hutchinson M.I."/>
            <person name="Powell A.J."/>
            <person name="Barry K."/>
            <person name="Miller A.N."/>
            <person name="Grigoriev I.V."/>
            <person name="Debuchy R."/>
            <person name="Gladieux P."/>
            <person name="Thoren M.H."/>
            <person name="Johannesson H."/>
        </authorList>
    </citation>
    <scope>NUCLEOTIDE SEQUENCE</scope>
    <source>
        <strain evidence="2">CBS 333.67</strain>
    </source>
</reference>
<proteinExistence type="predicted"/>
<feature type="domain" description="Heterokaryon incompatibility" evidence="1">
    <location>
        <begin position="213"/>
        <end position="364"/>
    </location>
</feature>
<organism evidence="2 3">
    <name type="scientific">Chaetomium strumarium</name>
    <dbReference type="NCBI Taxonomy" id="1170767"/>
    <lineage>
        <taxon>Eukaryota</taxon>
        <taxon>Fungi</taxon>
        <taxon>Dikarya</taxon>
        <taxon>Ascomycota</taxon>
        <taxon>Pezizomycotina</taxon>
        <taxon>Sordariomycetes</taxon>
        <taxon>Sordariomycetidae</taxon>
        <taxon>Sordariales</taxon>
        <taxon>Chaetomiaceae</taxon>
        <taxon>Chaetomium</taxon>
    </lineage>
</organism>
<evidence type="ECO:0000259" key="1">
    <source>
        <dbReference type="Pfam" id="PF06985"/>
    </source>
</evidence>
<name>A0AAJ0GY64_9PEZI</name>
<dbReference type="RefSeq" id="XP_062724126.1">
    <property type="nucleotide sequence ID" value="XM_062861423.1"/>
</dbReference>
<accession>A0AAJ0GY64</accession>
<protein>
    <submittedName>
        <fullName evidence="2">Heterokaryon incompatibility protein-domain-containing protein</fullName>
    </submittedName>
</protein>
<dbReference type="GeneID" id="87880252"/>
<dbReference type="PANTHER" id="PTHR33112:SF16">
    <property type="entry name" value="HETEROKARYON INCOMPATIBILITY DOMAIN-CONTAINING PROTEIN"/>
    <property type="match status" value="1"/>
</dbReference>
<sequence length="700" mass="79161">MNDAFCLPCQSLFEGAPDSEADWTEKFRRKPIRSHRAHGGAVALRDCAQTRCLLCAALWNGLPRMHQDRWLKEDKASSSAEQRKTIPFEVELSESTGCDGPFVDIKIYGDDAVSGCRFHFAALDGSETEALMVSPLRSQDECESTSSDESMQWAKQMLEKCEAHHEKCQTTPPTTTGPRLPTRLIFLGKPGEMPRLIETSEKLLVPCSPPLRYTTLSHCWGEVHPPKLTSENRRQFYNGIRGQELPKSFTDALNITRFLGIEYIWIDSLCIIQGDKEDWEHECTRMADVYRNSYCNIAALEATDSRGGCFQRRDLTLPRPIVVESRWHGQDKALWVYKPDLALRQLGWEIDDSPVHRRAWVLQERLLSRRILHFGRKMIYWECKELLASEAGTTFDPASLYHYLRNPLSCDIVNPARLSQDEIYNLVRAWSETVVRRYTGARLTFQTDKFIALSALARELHQILSFGTDREVKYLGGLWNLFLERQLLWIALYPETTTKLSHITDGVTAPSWSWASLNGPVEIFSGGRDDFELVAHVTGHTLTPNSGDPFFGPAAQSKSVLEITGLCWRLAASEGTEYPIVLNLNLDSAGDSSAARTASLLLPIAINLQQRYVVGLMLREVEHMESTTSYERVGGFVLAGFSADQSPAGRWQAWLDKAIDFLLGHKIIWPSQLGGQPNQDATVTRDIREKATTRQTIYLE</sequence>